<dbReference type="Proteomes" id="UP000190092">
    <property type="component" value="Unassembled WGS sequence"/>
</dbReference>
<dbReference type="InterPro" id="IPR002145">
    <property type="entry name" value="CopG"/>
</dbReference>
<protein>
    <submittedName>
        <fullName evidence="2">Ribbon-helix-helix protein, copG family</fullName>
    </submittedName>
</protein>
<name>A0A1T4S965_9HYPH</name>
<dbReference type="OrthoDB" id="9803941at2"/>
<reference evidence="3" key="1">
    <citation type="submission" date="2017-02" db="EMBL/GenBank/DDBJ databases">
        <authorList>
            <person name="Varghese N."/>
            <person name="Submissions S."/>
        </authorList>
    </citation>
    <scope>NUCLEOTIDE SEQUENCE [LARGE SCALE GENOMIC DNA]</scope>
    <source>
        <strain evidence="3">ATCC 27094</strain>
    </source>
</reference>
<accession>A0A1T4S965</accession>
<feature type="domain" description="Ribbon-helix-helix protein CopG" evidence="1">
    <location>
        <begin position="7"/>
        <end position="42"/>
    </location>
</feature>
<dbReference type="GO" id="GO:0006355">
    <property type="term" value="P:regulation of DNA-templated transcription"/>
    <property type="evidence" value="ECO:0007669"/>
    <property type="project" value="InterPro"/>
</dbReference>
<dbReference type="CDD" id="cd21631">
    <property type="entry name" value="RHH_CopG_NikR-like"/>
    <property type="match status" value="1"/>
</dbReference>
<dbReference type="EMBL" id="FUWJ01000007">
    <property type="protein sequence ID" value="SKA24755.1"/>
    <property type="molecule type" value="Genomic_DNA"/>
</dbReference>
<dbReference type="AlphaFoldDB" id="A0A1T4S965"/>
<dbReference type="Pfam" id="PF01402">
    <property type="entry name" value="RHH_1"/>
    <property type="match status" value="1"/>
</dbReference>
<evidence type="ECO:0000259" key="1">
    <source>
        <dbReference type="Pfam" id="PF01402"/>
    </source>
</evidence>
<organism evidence="2 3">
    <name type="scientific">Enhydrobacter aerosaccus</name>
    <dbReference type="NCBI Taxonomy" id="225324"/>
    <lineage>
        <taxon>Bacteria</taxon>
        <taxon>Pseudomonadati</taxon>
        <taxon>Pseudomonadota</taxon>
        <taxon>Alphaproteobacteria</taxon>
        <taxon>Hyphomicrobiales</taxon>
        <taxon>Enhydrobacter</taxon>
    </lineage>
</organism>
<evidence type="ECO:0000313" key="3">
    <source>
        <dbReference type="Proteomes" id="UP000190092"/>
    </source>
</evidence>
<dbReference type="STRING" id="225324.SAMN02745126_04439"/>
<proteinExistence type="predicted"/>
<dbReference type="RefSeq" id="WP_085936108.1">
    <property type="nucleotide sequence ID" value="NZ_FUWJ01000007.1"/>
</dbReference>
<evidence type="ECO:0000313" key="2">
    <source>
        <dbReference type="EMBL" id="SKA24755.1"/>
    </source>
</evidence>
<keyword evidence="3" id="KW-1185">Reference proteome</keyword>
<sequence length="138" mass="15539">MKRRHEFYLDKDVSEQLNALAAKPGASKTAIMSDALRAWLERRGANELDQRFRARLDRLSMQLGRLERDQQVVAEMLALFVRFQLTVTAPVPEADRAARALGQARYESFIQQVSRRLAGSGGTIEDVLAHQRPSESAS</sequence>
<gene>
    <name evidence="2" type="ORF">SAMN02745126_04439</name>
</gene>